<keyword evidence="2" id="KW-0732">Signal</keyword>
<reference evidence="3 4" key="1">
    <citation type="submission" date="2017-02" db="EMBL/GenBank/DDBJ databases">
        <authorList>
            <person name="Peterson S.W."/>
        </authorList>
    </citation>
    <scope>NUCLEOTIDE SEQUENCE [LARGE SCALE GENOMIC DNA]</scope>
    <source>
        <strain evidence="3 4">SRS1_H2-8</strain>
    </source>
</reference>
<evidence type="ECO:0000313" key="3">
    <source>
        <dbReference type="EMBL" id="SJX65290.1"/>
    </source>
</evidence>
<dbReference type="EMBL" id="LT795069">
    <property type="protein sequence ID" value="SJX65290.1"/>
    <property type="molecule type" value="Genomic_DNA"/>
</dbReference>
<evidence type="ECO:0000256" key="1">
    <source>
        <dbReference type="SAM" id="MobiDB-lite"/>
    </source>
</evidence>
<feature type="signal peptide" evidence="2">
    <location>
        <begin position="1"/>
        <end position="22"/>
    </location>
</feature>
<protein>
    <submittedName>
        <fullName evidence="3">Uncharacterized protein</fullName>
    </submittedName>
</protein>
<evidence type="ECO:0000256" key="2">
    <source>
        <dbReference type="SAM" id="SignalP"/>
    </source>
</evidence>
<name>A0A2N8UKH9_9BASI</name>
<proteinExistence type="predicted"/>
<dbReference type="AlphaFoldDB" id="A0A2N8UKH9"/>
<feature type="region of interest" description="Disordered" evidence="1">
    <location>
        <begin position="203"/>
        <end position="226"/>
    </location>
</feature>
<evidence type="ECO:0000313" key="4">
    <source>
        <dbReference type="Proteomes" id="UP000239563"/>
    </source>
</evidence>
<feature type="chain" id="PRO_5014879957" evidence="2">
    <location>
        <begin position="23"/>
        <end position="347"/>
    </location>
</feature>
<organism evidence="3 4">
    <name type="scientific">Sporisorium reilianum f. sp. reilianum</name>
    <dbReference type="NCBI Taxonomy" id="72559"/>
    <lineage>
        <taxon>Eukaryota</taxon>
        <taxon>Fungi</taxon>
        <taxon>Dikarya</taxon>
        <taxon>Basidiomycota</taxon>
        <taxon>Ustilaginomycotina</taxon>
        <taxon>Ustilaginomycetes</taxon>
        <taxon>Ustilaginales</taxon>
        <taxon>Ustilaginaceae</taxon>
        <taxon>Sporisorium</taxon>
    </lineage>
</organism>
<dbReference type="Proteomes" id="UP000239563">
    <property type="component" value="Chromosome XVI"/>
</dbReference>
<accession>A0A2N8UKH9</accession>
<gene>
    <name evidence="3" type="ORF">SRS1_16113</name>
</gene>
<sequence>MWLRALPQLLLLASAFVPLLSALELPTSLAEQARNDLDSILKAAHLDFTPISTDAAQAQNSAKTLLTTTQRARIAIAQHTVDSAPLHTTRAAVATAKALQDELMGRAQSHLVAQLDGRQGLGEVEMRLHRGFKEGAVETEGAGFTSEVLQPGKWRVAGTRLGEDATAKQRMVYVWERIKEVLRNMDPVAATRRWRIRRLLRKLSTPPKPSPTPPLSADVDAPPPAPHDPVPWNMVQLHARLSSITALKSTQSQSAAAAARDAAAAARIENAPVIQSNAVLPPKPPVSPPRMQRVVLLKDRPGADGTPAERTWTKTFWKTQGRQPPDWDVPISAMPPIASAPMIAGVA</sequence>